<evidence type="ECO:0008006" key="3">
    <source>
        <dbReference type="Google" id="ProtNLM"/>
    </source>
</evidence>
<sequence>MDDSCARRGHTSVYDARREQLVVFGGVASYDATVGGDGDDVFVADASKLRIYDVGAHSLSLDATPASGEAPGPRRAHVAYAVDDAMVIYGGYTWRVGGADGVSPDDVCAVILEQSTPHVLDLATRTWSRLASGAPDASRGVRGLASTPGALGDMQWRAFRGVALAACAAARGAAFVVGGVSAALGLAGGVHALRVDRGGGGGWRERWTMLEGGFEGTAWTPRFGCGAACLDDRFVVVFGGTVAGELDGELDAGPRNLDDVLVFDAAATALPDAPPGRRAPPGRAAWLACDRGSLERPAARNCASLTALASVSGERVAVLFGGGVFGEAYFDDCYVLRLLDAPEGAERRPVASLASLAERRLAEHLDASNVAHLLAFAHDRGCAGLKRSCLEFLQRSYNPLFQDAGGDSEPLPLPRGDAAALEDALPGYGAAAATPSLARELRRALDGI</sequence>
<evidence type="ECO:0000313" key="1">
    <source>
        <dbReference type="EMBL" id="EGB07521.1"/>
    </source>
</evidence>
<dbReference type="KEGG" id="aaf:AURANDRAFT_64601"/>
<dbReference type="OrthoDB" id="10251809at2759"/>
<dbReference type="EMBL" id="GL833130">
    <property type="protein sequence ID" value="EGB07521.1"/>
    <property type="molecule type" value="Genomic_DNA"/>
</dbReference>
<protein>
    <recommendedName>
        <fullName evidence="3">BTB domain-containing protein</fullName>
    </recommendedName>
</protein>
<gene>
    <name evidence="1" type="ORF">AURANDRAFT_64601</name>
</gene>
<dbReference type="AlphaFoldDB" id="F0YAR8"/>
<dbReference type="InParanoid" id="F0YAR8"/>
<reference evidence="1 2" key="1">
    <citation type="journal article" date="2011" name="Proc. Natl. Acad. Sci. U.S.A.">
        <title>Niche of harmful alga Aureococcus anophagefferens revealed through ecogenomics.</title>
        <authorList>
            <person name="Gobler C.J."/>
            <person name="Berry D.L."/>
            <person name="Dyhrman S.T."/>
            <person name="Wilhelm S.W."/>
            <person name="Salamov A."/>
            <person name="Lobanov A.V."/>
            <person name="Zhang Y."/>
            <person name="Collier J.L."/>
            <person name="Wurch L.L."/>
            <person name="Kustka A.B."/>
            <person name="Dill B.D."/>
            <person name="Shah M."/>
            <person name="VerBerkmoes N.C."/>
            <person name="Kuo A."/>
            <person name="Terry A."/>
            <person name="Pangilinan J."/>
            <person name="Lindquist E.A."/>
            <person name="Lucas S."/>
            <person name="Paulsen I.T."/>
            <person name="Hattenrath-Lehmann T.K."/>
            <person name="Talmage S.C."/>
            <person name="Walker E.A."/>
            <person name="Koch F."/>
            <person name="Burson A.M."/>
            <person name="Marcoval M.A."/>
            <person name="Tang Y.Z."/>
            <person name="Lecleir G.R."/>
            <person name="Coyne K.J."/>
            <person name="Berg G.M."/>
            <person name="Bertrand E.M."/>
            <person name="Saito M.A."/>
            <person name="Gladyshev V.N."/>
            <person name="Grigoriev I.V."/>
        </authorList>
    </citation>
    <scope>NUCLEOTIDE SEQUENCE [LARGE SCALE GENOMIC DNA]</scope>
    <source>
        <strain evidence="2">CCMP 1984</strain>
    </source>
</reference>
<accession>F0YAR8</accession>
<dbReference type="GeneID" id="20224915"/>
<name>F0YAR8_AURAN</name>
<evidence type="ECO:0000313" key="2">
    <source>
        <dbReference type="Proteomes" id="UP000002729"/>
    </source>
</evidence>
<dbReference type="InterPro" id="IPR015915">
    <property type="entry name" value="Kelch-typ_b-propeller"/>
</dbReference>
<keyword evidence="2" id="KW-1185">Reference proteome</keyword>
<dbReference type="PANTHER" id="PTHR23244">
    <property type="entry name" value="KELCH REPEAT DOMAIN"/>
    <property type="match status" value="1"/>
</dbReference>
<proteinExistence type="predicted"/>
<dbReference type="Gene3D" id="6.10.250.3030">
    <property type="match status" value="1"/>
</dbReference>
<dbReference type="Gene3D" id="2.120.10.80">
    <property type="entry name" value="Kelch-type beta propeller"/>
    <property type="match status" value="1"/>
</dbReference>
<dbReference type="CDD" id="cd14733">
    <property type="entry name" value="BACK"/>
    <property type="match status" value="1"/>
</dbReference>
<organism evidence="2">
    <name type="scientific">Aureococcus anophagefferens</name>
    <name type="common">Harmful bloom alga</name>
    <dbReference type="NCBI Taxonomy" id="44056"/>
    <lineage>
        <taxon>Eukaryota</taxon>
        <taxon>Sar</taxon>
        <taxon>Stramenopiles</taxon>
        <taxon>Ochrophyta</taxon>
        <taxon>Pelagophyceae</taxon>
        <taxon>Pelagomonadales</taxon>
        <taxon>Pelagomonadaceae</taxon>
        <taxon>Aureococcus</taxon>
    </lineage>
</organism>
<dbReference type="SUPFAM" id="SSF117281">
    <property type="entry name" value="Kelch motif"/>
    <property type="match status" value="1"/>
</dbReference>
<dbReference type="RefSeq" id="XP_009037526.1">
    <property type="nucleotide sequence ID" value="XM_009039278.1"/>
</dbReference>
<dbReference type="Proteomes" id="UP000002729">
    <property type="component" value="Unassembled WGS sequence"/>
</dbReference>